<protein>
    <submittedName>
        <fullName evidence="1">Uncharacterized protein</fullName>
    </submittedName>
</protein>
<dbReference type="Proteomes" id="UP000191988">
    <property type="component" value="Unassembled WGS sequence"/>
</dbReference>
<keyword evidence="2" id="KW-1185">Reference proteome</keyword>
<dbReference type="EMBL" id="FBWK01000028">
    <property type="protein sequence ID" value="CUX26997.1"/>
    <property type="molecule type" value="Genomic_DNA"/>
</dbReference>
<dbReference type="RefSeq" id="WP_080842201.1">
    <property type="nucleotide sequence ID" value="NZ_LT009723.1"/>
</dbReference>
<proteinExistence type="predicted"/>
<name>A0A1S7PUZ6_9HYPH</name>
<gene>
    <name evidence="1" type="ORF">AGR3A_Cc340006</name>
</gene>
<accession>A0A1S7PUZ6</accession>
<dbReference type="STRING" id="1183432.AGR3A_Cc340006"/>
<dbReference type="AlphaFoldDB" id="A0A1S7PUZ6"/>
<organism evidence="1 2">
    <name type="scientific">Agrobacterium tomkonis CFBP 6623</name>
    <dbReference type="NCBI Taxonomy" id="1183432"/>
    <lineage>
        <taxon>Bacteria</taxon>
        <taxon>Pseudomonadati</taxon>
        <taxon>Pseudomonadota</taxon>
        <taxon>Alphaproteobacteria</taxon>
        <taxon>Hyphomicrobiales</taxon>
        <taxon>Rhizobiaceae</taxon>
        <taxon>Rhizobium/Agrobacterium group</taxon>
        <taxon>Agrobacterium</taxon>
        <taxon>Agrobacterium tumefaciens complex</taxon>
    </lineage>
</organism>
<evidence type="ECO:0000313" key="2">
    <source>
        <dbReference type="Proteomes" id="UP000191988"/>
    </source>
</evidence>
<sequence>MAYDEARFFASVRVSIFGGRLRAAQLAGTRTILAGCRKAIAGSFTGRRLADFFGAQREDWEGARAIINGSDRARLGAGHARAFHRALVAARIEPARVR</sequence>
<evidence type="ECO:0000313" key="1">
    <source>
        <dbReference type="EMBL" id="CUX26997.1"/>
    </source>
</evidence>
<reference evidence="2" key="1">
    <citation type="submission" date="2016-01" db="EMBL/GenBank/DDBJ databases">
        <authorList>
            <person name="Regsiter A."/>
            <person name="william w."/>
        </authorList>
    </citation>
    <scope>NUCLEOTIDE SEQUENCE [LARGE SCALE GENOMIC DNA]</scope>
    <source>
        <strain evidence="2">CFBP 6623</strain>
    </source>
</reference>